<protein>
    <submittedName>
        <fullName evidence="2">Uncharacterized protein</fullName>
    </submittedName>
</protein>
<reference evidence="2 3" key="1">
    <citation type="submission" date="2021-12" db="EMBL/GenBank/DDBJ databases">
        <title>Siccirubricoccus leaddurans sp. nov., a high concentration Zn2+ tolerance bacterium.</title>
        <authorList>
            <person name="Cao Y."/>
        </authorList>
    </citation>
    <scope>NUCLEOTIDE SEQUENCE [LARGE SCALE GENOMIC DNA]</scope>
    <source>
        <strain evidence="2 3">KC 17139</strain>
    </source>
</reference>
<dbReference type="EMBL" id="JAFIRR010000096">
    <property type="protein sequence ID" value="MCO6417536.1"/>
    <property type="molecule type" value="Genomic_DNA"/>
</dbReference>
<evidence type="ECO:0000313" key="3">
    <source>
        <dbReference type="Proteomes" id="UP001523392"/>
    </source>
</evidence>
<organism evidence="2 3">
    <name type="scientific">Siccirubricoccus soli</name>
    <dbReference type="NCBI Taxonomy" id="2899147"/>
    <lineage>
        <taxon>Bacteria</taxon>
        <taxon>Pseudomonadati</taxon>
        <taxon>Pseudomonadota</taxon>
        <taxon>Alphaproteobacteria</taxon>
        <taxon>Acetobacterales</taxon>
        <taxon>Roseomonadaceae</taxon>
        <taxon>Siccirubricoccus</taxon>
    </lineage>
</organism>
<gene>
    <name evidence="2" type="ORF">JYK14_15400</name>
</gene>
<comment type="caution">
    <text evidence="2">The sequence shown here is derived from an EMBL/GenBank/DDBJ whole genome shotgun (WGS) entry which is preliminary data.</text>
</comment>
<proteinExistence type="predicted"/>
<accession>A0ABT1D6J1</accession>
<keyword evidence="3" id="KW-1185">Reference proteome</keyword>
<evidence type="ECO:0000313" key="2">
    <source>
        <dbReference type="EMBL" id="MCO6417536.1"/>
    </source>
</evidence>
<sequence length="76" mass="7952">MTNKHPQGPANRGGAIDDGDTPRPPDDLKRNPGIGSSKGGDRKELLAGDATEEGDVMNDTTRQGGVNPGQRGRTNK</sequence>
<dbReference type="RefSeq" id="WP_252954176.1">
    <property type="nucleotide sequence ID" value="NZ_JAFIRR010000096.1"/>
</dbReference>
<feature type="region of interest" description="Disordered" evidence="1">
    <location>
        <begin position="1"/>
        <end position="76"/>
    </location>
</feature>
<dbReference type="Proteomes" id="UP001523392">
    <property type="component" value="Unassembled WGS sequence"/>
</dbReference>
<name>A0ABT1D6J1_9PROT</name>
<feature type="compositionally biased region" description="Basic and acidic residues" evidence="1">
    <location>
        <begin position="20"/>
        <end position="30"/>
    </location>
</feature>
<evidence type="ECO:0000256" key="1">
    <source>
        <dbReference type="SAM" id="MobiDB-lite"/>
    </source>
</evidence>